<dbReference type="InterPro" id="IPR011042">
    <property type="entry name" value="6-blade_b-propeller_TolB-like"/>
</dbReference>
<dbReference type="OrthoDB" id="1523864at2"/>
<evidence type="ECO:0000313" key="2">
    <source>
        <dbReference type="Proteomes" id="UP000307602"/>
    </source>
</evidence>
<dbReference type="Gene3D" id="2.120.10.30">
    <property type="entry name" value="TolB, C-terminal domain"/>
    <property type="match status" value="1"/>
</dbReference>
<dbReference type="Proteomes" id="UP000307602">
    <property type="component" value="Unassembled WGS sequence"/>
</dbReference>
<evidence type="ECO:0000313" key="1">
    <source>
        <dbReference type="EMBL" id="TGV03450.1"/>
    </source>
</evidence>
<dbReference type="AlphaFoldDB" id="A0A4S1DZ08"/>
<name>A0A4S1DZ08_9FLAO</name>
<protein>
    <submittedName>
        <fullName evidence="1">6-bladed beta-propeller</fullName>
    </submittedName>
</protein>
<proteinExistence type="predicted"/>
<dbReference type="Pfam" id="PF17170">
    <property type="entry name" value="DUF5128"/>
    <property type="match status" value="1"/>
</dbReference>
<sequence>MIMKRILFTIVLLLCFSSCKKIVNELDNVNLEHIKVDIQEKYPEGDFKEYFSSSKIIALETTERSIFSKIDRISLHKDKIFILDRNTDAVLIFSNTGKFLNKIQYIGKGPMEYISLHDFTIDENRGHIILYTDRPYKLITYTIEGQFLKEEKIKGFYFNMGFKDNNLFLLVKEKKDKMFLEYNLETQAKKRFVDLNEKDEFFFNLVIESPNIIRSKNVFISQLYSETIYEYDGNEVKPKYFVDYGEQKAPDNIINKFEKNYQGLYEYITENNYGFGISNFRESKDYVTFNFYNNMIVIYSKVLKKSKAFSFFENENDQLPFYNYFAHDGDDNKIISIYPAIEFKDQMSIYKKEIKPWDKIPDYIKEIDEKLSSNDNPLLIVYTFKE</sequence>
<gene>
    <name evidence="1" type="ORF">EM932_07190</name>
</gene>
<comment type="caution">
    <text evidence="1">The sequence shown here is derived from an EMBL/GenBank/DDBJ whole genome shotgun (WGS) entry which is preliminary data.</text>
</comment>
<reference evidence="1 2" key="1">
    <citation type="submission" date="2019-04" db="EMBL/GenBank/DDBJ databases">
        <authorList>
            <person name="Liu A."/>
        </authorList>
    </citation>
    <scope>NUCLEOTIDE SEQUENCE [LARGE SCALE GENOMIC DNA]</scope>
    <source>
        <strain evidence="1 2">RZ03</strain>
    </source>
</reference>
<keyword evidence="2" id="KW-1185">Reference proteome</keyword>
<dbReference type="EMBL" id="SRSO01000007">
    <property type="protein sequence ID" value="TGV03450.1"/>
    <property type="molecule type" value="Genomic_DNA"/>
</dbReference>
<organism evidence="1 2">
    <name type="scientific">Flavivirga rizhaonensis</name>
    <dbReference type="NCBI Taxonomy" id="2559571"/>
    <lineage>
        <taxon>Bacteria</taxon>
        <taxon>Pseudomonadati</taxon>
        <taxon>Bacteroidota</taxon>
        <taxon>Flavobacteriia</taxon>
        <taxon>Flavobacteriales</taxon>
        <taxon>Flavobacteriaceae</taxon>
        <taxon>Flavivirga</taxon>
    </lineage>
</organism>
<accession>A0A4S1DZ08</accession>